<evidence type="ECO:0000256" key="6">
    <source>
        <dbReference type="ARBA" id="ARBA00022884"/>
    </source>
</evidence>
<dbReference type="Gene3D" id="3.60.15.10">
    <property type="entry name" value="Ribonuclease Z/Hydroxyacylglutathione hydrolase-like"/>
    <property type="match status" value="1"/>
</dbReference>
<evidence type="ECO:0000256" key="2">
    <source>
        <dbReference type="ARBA" id="ARBA00022723"/>
    </source>
</evidence>
<evidence type="ECO:0000256" key="5">
    <source>
        <dbReference type="ARBA" id="ARBA00022839"/>
    </source>
</evidence>
<keyword evidence="1" id="KW-0540">Nuclease</keyword>
<dbReference type="Gene3D" id="3.40.50.10710">
    <property type="entry name" value="Metallo-hydrolase/oxidoreductase"/>
    <property type="match status" value="1"/>
</dbReference>
<keyword evidence="3" id="KW-0378">Hydrolase</keyword>
<sequence>MNLYGHSGQWLMIDCGITFNSPLCSEAEAKTSGLHKHDVVAADPAFISQRKEKLAGIVITHAHEDHLGALPYLWRRFKCPVYTTKYTAEILRRKLARDGQGDNIPIIEIDSGERVDIGVFNVEWMLITHSLPEPHAFVIRTPAGNVFHTADWKIDLAPVTDKPFNADAFKSLAKENILAMVCDSTNANREGHSVSEQQCYKGLKQAVANAKGRVVVGCFSSNIARLITLAKIAKETGRYFALFGRSLQNTVGAAKATGHWPDDLPVLDAFNCGYLLPQEVLAVATGSQGEPRAALNQLAKDSYRNVSLDEGDLVIFSSIVIPGNEESIENLLKAYKGRKIHTLMAHESELPIHASGHPCQEELKQMYQWVQPQIAVPTHGEAEHLEANAEIARLSHVPSSLTGLNGDLFKLAPEVALVKQAVRTGRIALQQS</sequence>
<proteinExistence type="predicted"/>
<dbReference type="InterPro" id="IPR001279">
    <property type="entry name" value="Metallo-B-lactamas"/>
</dbReference>
<dbReference type="STRING" id="493475.GARC_2747"/>
<dbReference type="SMART" id="SM00849">
    <property type="entry name" value="Lactamase_B"/>
    <property type="match status" value="1"/>
</dbReference>
<dbReference type="Pfam" id="PF00753">
    <property type="entry name" value="Lactamase_B"/>
    <property type="match status" value="1"/>
</dbReference>
<protein>
    <submittedName>
        <fullName evidence="8">Metallo-beta-lactamase family protein</fullName>
    </submittedName>
</protein>
<evidence type="ECO:0000256" key="4">
    <source>
        <dbReference type="ARBA" id="ARBA00022833"/>
    </source>
</evidence>
<dbReference type="eggNOG" id="COG0595">
    <property type="taxonomic scope" value="Bacteria"/>
</dbReference>
<evidence type="ECO:0000313" key="9">
    <source>
        <dbReference type="Proteomes" id="UP000006327"/>
    </source>
</evidence>
<dbReference type="Pfam" id="PF07521">
    <property type="entry name" value="RMMBL"/>
    <property type="match status" value="1"/>
</dbReference>
<dbReference type="GO" id="GO:0046872">
    <property type="term" value="F:metal ion binding"/>
    <property type="evidence" value="ECO:0007669"/>
    <property type="project" value="UniProtKB-KW"/>
</dbReference>
<dbReference type="InterPro" id="IPR011108">
    <property type="entry name" value="RMMBL"/>
</dbReference>
<organism evidence="8 9">
    <name type="scientific">Paraglaciecola arctica BSs20135</name>
    <dbReference type="NCBI Taxonomy" id="493475"/>
    <lineage>
        <taxon>Bacteria</taxon>
        <taxon>Pseudomonadati</taxon>
        <taxon>Pseudomonadota</taxon>
        <taxon>Gammaproteobacteria</taxon>
        <taxon>Alteromonadales</taxon>
        <taxon>Alteromonadaceae</taxon>
        <taxon>Paraglaciecola</taxon>
    </lineage>
</organism>
<dbReference type="RefSeq" id="WP_007620862.1">
    <property type="nucleotide sequence ID" value="NZ_BAEO01000037.1"/>
</dbReference>
<dbReference type="CDD" id="cd07714">
    <property type="entry name" value="RNaseJ_MBL-fold"/>
    <property type="match status" value="1"/>
</dbReference>
<comment type="caution">
    <text evidence="8">The sequence shown here is derived from an EMBL/GenBank/DDBJ whole genome shotgun (WGS) entry which is preliminary data.</text>
</comment>
<keyword evidence="4" id="KW-0862">Zinc</keyword>
<keyword evidence="6" id="KW-0694">RNA-binding</keyword>
<dbReference type="OrthoDB" id="9803916at2"/>
<dbReference type="GO" id="GO:0004527">
    <property type="term" value="F:exonuclease activity"/>
    <property type="evidence" value="ECO:0007669"/>
    <property type="project" value="UniProtKB-KW"/>
</dbReference>
<keyword evidence="5" id="KW-0269">Exonuclease</keyword>
<dbReference type="InterPro" id="IPR036866">
    <property type="entry name" value="RibonucZ/Hydroxyglut_hydro"/>
</dbReference>
<feature type="domain" description="Metallo-beta-lactamase" evidence="7">
    <location>
        <begin position="1"/>
        <end position="203"/>
    </location>
</feature>
<dbReference type="EMBL" id="BAEO01000037">
    <property type="protein sequence ID" value="GAC19712.1"/>
    <property type="molecule type" value="Genomic_DNA"/>
</dbReference>
<dbReference type="PANTHER" id="PTHR43694:SF1">
    <property type="entry name" value="RIBONUCLEASE J"/>
    <property type="match status" value="1"/>
</dbReference>
<evidence type="ECO:0000313" key="8">
    <source>
        <dbReference type="EMBL" id="GAC19712.1"/>
    </source>
</evidence>
<evidence type="ECO:0000259" key="7">
    <source>
        <dbReference type="SMART" id="SM00849"/>
    </source>
</evidence>
<evidence type="ECO:0000256" key="1">
    <source>
        <dbReference type="ARBA" id="ARBA00022722"/>
    </source>
</evidence>
<evidence type="ECO:0000256" key="3">
    <source>
        <dbReference type="ARBA" id="ARBA00022801"/>
    </source>
</evidence>
<dbReference type="AlphaFoldDB" id="K6YNF4"/>
<dbReference type="Pfam" id="PF22505">
    <property type="entry name" value="RNase_J_b_CASP"/>
    <property type="match status" value="1"/>
</dbReference>
<reference evidence="8 9" key="1">
    <citation type="journal article" date="2017" name="Antonie Van Leeuwenhoek">
        <title>Rhizobium rhizosphaerae sp. nov., a novel species isolated from rice rhizosphere.</title>
        <authorList>
            <person name="Zhao J.J."/>
            <person name="Zhang J."/>
            <person name="Zhang R.J."/>
            <person name="Zhang C.W."/>
            <person name="Yin H.Q."/>
            <person name="Zhang X.X."/>
        </authorList>
    </citation>
    <scope>NUCLEOTIDE SEQUENCE [LARGE SCALE GENOMIC DNA]</scope>
    <source>
        <strain evidence="8 9">BSs20135</strain>
    </source>
</reference>
<gene>
    <name evidence="8" type="ORF">GARC_2747</name>
</gene>
<keyword evidence="9" id="KW-1185">Reference proteome</keyword>
<keyword evidence="2" id="KW-0479">Metal-binding</keyword>
<name>K6YNF4_9ALTE</name>
<dbReference type="InterPro" id="IPR055132">
    <property type="entry name" value="RNase_J_b_CASP"/>
</dbReference>
<accession>K6YNF4</accession>
<dbReference type="Proteomes" id="UP000006327">
    <property type="component" value="Unassembled WGS sequence"/>
</dbReference>
<dbReference type="GO" id="GO:0003723">
    <property type="term" value="F:RNA binding"/>
    <property type="evidence" value="ECO:0007669"/>
    <property type="project" value="UniProtKB-KW"/>
</dbReference>
<dbReference type="PANTHER" id="PTHR43694">
    <property type="entry name" value="RIBONUCLEASE J"/>
    <property type="match status" value="1"/>
</dbReference>
<dbReference type="InterPro" id="IPR042173">
    <property type="entry name" value="RNase_J_2"/>
</dbReference>
<dbReference type="SUPFAM" id="SSF56281">
    <property type="entry name" value="Metallo-hydrolase/oxidoreductase"/>
    <property type="match status" value="1"/>
</dbReference>